<keyword evidence="2" id="KW-0472">Membrane</keyword>
<sequence length="116" mass="12467">MSSSSSQTTPPGSSEAPSGSNFLPPYESAKLSHEPIPEPAKVIIAEPFGVIIESATPILARPVLLQNSRHRQPHHPQEEETSRAGCASLFWGLFILVDLFIAILLVCLLTGKPKSP</sequence>
<gene>
    <name evidence="3" type="ORF">FMAN_01703</name>
</gene>
<protein>
    <submittedName>
        <fullName evidence="3">Uncharacterized protein</fullName>
    </submittedName>
</protein>
<accession>A0A1L7SNJ8</accession>
<dbReference type="EMBL" id="FCQH01000001">
    <property type="protein sequence ID" value="CVK84776.1"/>
    <property type="molecule type" value="Genomic_DNA"/>
</dbReference>
<dbReference type="RefSeq" id="XP_041677047.1">
    <property type="nucleotide sequence ID" value="XM_041821956.1"/>
</dbReference>
<feature type="compositionally biased region" description="Low complexity" evidence="1">
    <location>
        <begin position="1"/>
        <end position="14"/>
    </location>
</feature>
<dbReference type="Proteomes" id="UP000184255">
    <property type="component" value="Unassembled WGS sequence"/>
</dbReference>
<keyword evidence="2" id="KW-0812">Transmembrane</keyword>
<feature type="transmembrane region" description="Helical" evidence="2">
    <location>
        <begin position="89"/>
        <end position="111"/>
    </location>
</feature>
<proteinExistence type="predicted"/>
<name>A0A1L7SNJ8_FUSMA</name>
<dbReference type="GeneID" id="65080975"/>
<feature type="region of interest" description="Disordered" evidence="1">
    <location>
        <begin position="1"/>
        <end position="32"/>
    </location>
</feature>
<dbReference type="VEuPathDB" id="FungiDB:FMAN_01703"/>
<evidence type="ECO:0000256" key="1">
    <source>
        <dbReference type="SAM" id="MobiDB-lite"/>
    </source>
</evidence>
<keyword evidence="2" id="KW-1133">Transmembrane helix</keyword>
<organism evidence="3 4">
    <name type="scientific">Fusarium mangiferae</name>
    <name type="common">Mango malformation disease fungus</name>
    <dbReference type="NCBI Taxonomy" id="192010"/>
    <lineage>
        <taxon>Eukaryota</taxon>
        <taxon>Fungi</taxon>
        <taxon>Dikarya</taxon>
        <taxon>Ascomycota</taxon>
        <taxon>Pezizomycotina</taxon>
        <taxon>Sordariomycetes</taxon>
        <taxon>Hypocreomycetidae</taxon>
        <taxon>Hypocreales</taxon>
        <taxon>Nectriaceae</taxon>
        <taxon>Fusarium</taxon>
        <taxon>Fusarium fujikuroi species complex</taxon>
    </lineage>
</organism>
<keyword evidence="4" id="KW-1185">Reference proteome</keyword>
<reference evidence="4" key="1">
    <citation type="journal article" date="2016" name="Genome Biol. Evol.">
        <title>Comparative 'omics' of the Fusarium fujikuroi species complex highlights differences in genetic potential and metabolite synthesis.</title>
        <authorList>
            <person name="Niehaus E.-M."/>
            <person name="Muensterkoetter M."/>
            <person name="Proctor R.H."/>
            <person name="Brown D.W."/>
            <person name="Sharon A."/>
            <person name="Idan Y."/>
            <person name="Oren-Young L."/>
            <person name="Sieber C.M."/>
            <person name="Novak O."/>
            <person name="Pencik A."/>
            <person name="Tarkowska D."/>
            <person name="Hromadova K."/>
            <person name="Freeman S."/>
            <person name="Maymon M."/>
            <person name="Elazar M."/>
            <person name="Youssef S.A."/>
            <person name="El-Shabrawy E.S.M."/>
            <person name="Shalaby A.B.A."/>
            <person name="Houterman P."/>
            <person name="Brock N.L."/>
            <person name="Burkhardt I."/>
            <person name="Tsavkelova E.A."/>
            <person name="Dickschat J.S."/>
            <person name="Galuszka P."/>
            <person name="Gueldener U."/>
            <person name="Tudzynski B."/>
        </authorList>
    </citation>
    <scope>NUCLEOTIDE SEQUENCE [LARGE SCALE GENOMIC DNA]</scope>
    <source>
        <strain evidence="4">MRC7560</strain>
    </source>
</reference>
<comment type="caution">
    <text evidence="3">The sequence shown here is derived from an EMBL/GenBank/DDBJ whole genome shotgun (WGS) entry which is preliminary data.</text>
</comment>
<evidence type="ECO:0000313" key="4">
    <source>
        <dbReference type="Proteomes" id="UP000184255"/>
    </source>
</evidence>
<dbReference type="AlphaFoldDB" id="A0A1L7SNJ8"/>
<evidence type="ECO:0000313" key="3">
    <source>
        <dbReference type="EMBL" id="CVK84776.1"/>
    </source>
</evidence>
<evidence type="ECO:0000256" key="2">
    <source>
        <dbReference type="SAM" id="Phobius"/>
    </source>
</evidence>